<name>A0A367LMG4_9HYPO</name>
<feature type="non-terminal residue" evidence="2">
    <location>
        <position position="220"/>
    </location>
</feature>
<sequence>MMAKGEKWFQAAICVSAPGTTGRCYENGQDRETGGGGTFIHISYMDIPLHARVSQRTFMPRLMGLSTAVKLDAEQRERKRPMTIHDLSHPHTHIRYGMSLNMRREKLVLRCDPLVVEVPEASSVLITNPSQRSSIHPRLAKATRLDESLYAHVFLFCLLRRPEQAAIGEKKKIRSMRRRRRRRRRARARARARARPPLPSSSSSSPSPSPSPCYRRLLPH</sequence>
<comment type="caution">
    <text evidence="2">The sequence shown here is derived from an EMBL/GenBank/DDBJ whole genome shotgun (WGS) entry which is preliminary data.</text>
</comment>
<dbReference type="EMBL" id="LKCN02000002">
    <property type="protein sequence ID" value="RCI15635.1"/>
    <property type="molecule type" value="Genomic_DNA"/>
</dbReference>
<dbReference type="AlphaFoldDB" id="A0A367LMG4"/>
<feature type="compositionally biased region" description="Basic residues" evidence="1">
    <location>
        <begin position="171"/>
        <end position="194"/>
    </location>
</feature>
<reference evidence="2 3" key="1">
    <citation type="journal article" date="2015" name="BMC Genomics">
        <title>Insights from the genome of Ophiocordyceps polyrhachis-furcata to pathogenicity and host specificity in insect fungi.</title>
        <authorList>
            <person name="Wichadakul D."/>
            <person name="Kobmoo N."/>
            <person name="Ingsriswang S."/>
            <person name="Tangphatsornruang S."/>
            <person name="Chantasingh D."/>
            <person name="Luangsa-ard J.J."/>
            <person name="Eurwilaichitr L."/>
        </authorList>
    </citation>
    <scope>NUCLEOTIDE SEQUENCE [LARGE SCALE GENOMIC DNA]</scope>
    <source>
        <strain evidence="2 3">BCC 54312</strain>
    </source>
</reference>
<evidence type="ECO:0000256" key="1">
    <source>
        <dbReference type="SAM" id="MobiDB-lite"/>
    </source>
</evidence>
<gene>
    <name evidence="2" type="ORF">L249_3405</name>
</gene>
<dbReference type="Proteomes" id="UP000253664">
    <property type="component" value="Unassembled WGS sequence"/>
</dbReference>
<accession>A0A367LMG4</accession>
<organism evidence="2 3">
    <name type="scientific">Ophiocordyceps polyrhachis-furcata BCC 54312</name>
    <dbReference type="NCBI Taxonomy" id="1330021"/>
    <lineage>
        <taxon>Eukaryota</taxon>
        <taxon>Fungi</taxon>
        <taxon>Dikarya</taxon>
        <taxon>Ascomycota</taxon>
        <taxon>Pezizomycotina</taxon>
        <taxon>Sordariomycetes</taxon>
        <taxon>Hypocreomycetidae</taxon>
        <taxon>Hypocreales</taxon>
        <taxon>Ophiocordycipitaceae</taxon>
        <taxon>Ophiocordyceps</taxon>
    </lineage>
</organism>
<evidence type="ECO:0000313" key="3">
    <source>
        <dbReference type="Proteomes" id="UP000253664"/>
    </source>
</evidence>
<keyword evidence="3" id="KW-1185">Reference proteome</keyword>
<proteinExistence type="predicted"/>
<evidence type="ECO:0000313" key="2">
    <source>
        <dbReference type="EMBL" id="RCI15635.1"/>
    </source>
</evidence>
<protein>
    <submittedName>
        <fullName evidence="2">Uncharacterized protein</fullName>
    </submittedName>
</protein>
<feature type="compositionally biased region" description="Low complexity" evidence="1">
    <location>
        <begin position="200"/>
        <end position="220"/>
    </location>
</feature>
<feature type="region of interest" description="Disordered" evidence="1">
    <location>
        <begin position="169"/>
        <end position="220"/>
    </location>
</feature>